<dbReference type="Proteomes" id="UP000814243">
    <property type="component" value="Unassembled WGS sequence"/>
</dbReference>
<organism evidence="1 2">
    <name type="scientific">Spodoptera exigua</name>
    <name type="common">Beet armyworm</name>
    <name type="synonym">Noctua fulgens</name>
    <dbReference type="NCBI Taxonomy" id="7107"/>
    <lineage>
        <taxon>Eukaryota</taxon>
        <taxon>Metazoa</taxon>
        <taxon>Ecdysozoa</taxon>
        <taxon>Arthropoda</taxon>
        <taxon>Hexapoda</taxon>
        <taxon>Insecta</taxon>
        <taxon>Pterygota</taxon>
        <taxon>Neoptera</taxon>
        <taxon>Endopterygota</taxon>
        <taxon>Lepidoptera</taxon>
        <taxon>Glossata</taxon>
        <taxon>Ditrysia</taxon>
        <taxon>Noctuoidea</taxon>
        <taxon>Noctuidae</taxon>
        <taxon>Amphipyrinae</taxon>
        <taxon>Spodoptera</taxon>
    </lineage>
</organism>
<name>A0A922MU22_SPOEX</name>
<accession>A0A922MU22</accession>
<protein>
    <submittedName>
        <fullName evidence="1">Uncharacterized protein</fullName>
    </submittedName>
</protein>
<gene>
    <name evidence="1" type="ORF">HF086_016642</name>
</gene>
<dbReference type="AlphaFoldDB" id="A0A922MU22"/>
<reference evidence="1" key="1">
    <citation type="journal article" date="2021" name="G3 (Bethesda)">
        <title>Genome and transcriptome analysis of the beet armyworm Spodoptera exigua reveals targets for pest control. .</title>
        <authorList>
            <person name="Simon S."/>
            <person name="Breeschoten T."/>
            <person name="Jansen H.J."/>
            <person name="Dirks R.P."/>
            <person name="Schranz M.E."/>
            <person name="Ros V.I.D."/>
        </authorList>
    </citation>
    <scope>NUCLEOTIDE SEQUENCE</scope>
    <source>
        <strain evidence="1">TB_SE_WUR_2020</strain>
    </source>
</reference>
<proteinExistence type="predicted"/>
<comment type="caution">
    <text evidence="1">The sequence shown here is derived from an EMBL/GenBank/DDBJ whole genome shotgun (WGS) entry which is preliminary data.</text>
</comment>
<sequence length="183" mass="21427">MSKIDELFDKKKDEAPMLDLSKTVINTAEEYRAVLDKVPDFKTRPEKVRSEDVKIKDDNKTKTPRKEIKAYETLGTRGYEEKHFTFMDPIPVEMKGLKFEELCIVPIEWRMLTSIRPKLKMDEEFFNRLVELGKSELKTKAKDKRDYAKNLMFRKTKNRSGVTETRIISCAECGEEYCNGKLA</sequence>
<evidence type="ECO:0000313" key="2">
    <source>
        <dbReference type="Proteomes" id="UP000814243"/>
    </source>
</evidence>
<evidence type="ECO:0000313" key="1">
    <source>
        <dbReference type="EMBL" id="KAH9642837.1"/>
    </source>
</evidence>
<dbReference type="EMBL" id="JACEFF010000172">
    <property type="protein sequence ID" value="KAH9642837.1"/>
    <property type="molecule type" value="Genomic_DNA"/>
</dbReference>